<dbReference type="Ensembl" id="ENSMMDT00005010763.1">
    <property type="protein sequence ID" value="ENSMMDP00005010452.1"/>
    <property type="gene ID" value="ENSMMDG00005005624.1"/>
</dbReference>
<gene>
    <name evidence="3" type="primary">DOCK9</name>
    <name evidence="3" type="synonym">dock9b</name>
</gene>
<reference evidence="3" key="1">
    <citation type="submission" date="2019-06" db="EMBL/GenBank/DDBJ databases">
        <authorList>
            <consortium name="Wellcome Sanger Institute Data Sharing"/>
        </authorList>
    </citation>
    <scope>NUCLEOTIDE SEQUENCE [LARGE SCALE GENOMIC DNA]</scope>
</reference>
<evidence type="ECO:0000259" key="2">
    <source>
        <dbReference type="Pfam" id="PF11878"/>
    </source>
</evidence>
<feature type="domain" description="Dedicator of cytokinesis C/D N-terminal" evidence="2">
    <location>
        <begin position="42"/>
        <end position="151"/>
    </location>
</feature>
<dbReference type="InterPro" id="IPR021816">
    <property type="entry name" value="DOCK_C/D_N"/>
</dbReference>
<evidence type="ECO:0000313" key="3">
    <source>
        <dbReference type="Ensembl" id="ENSMMDP00005010452.1"/>
    </source>
</evidence>
<organism evidence="3 4">
    <name type="scientific">Myripristis murdjan</name>
    <name type="common">pinecone soldierfish</name>
    <dbReference type="NCBI Taxonomy" id="586833"/>
    <lineage>
        <taxon>Eukaryota</taxon>
        <taxon>Metazoa</taxon>
        <taxon>Chordata</taxon>
        <taxon>Craniata</taxon>
        <taxon>Vertebrata</taxon>
        <taxon>Euteleostomi</taxon>
        <taxon>Actinopterygii</taxon>
        <taxon>Neopterygii</taxon>
        <taxon>Teleostei</taxon>
        <taxon>Neoteleostei</taxon>
        <taxon>Acanthomorphata</taxon>
        <taxon>Holocentriformes</taxon>
        <taxon>Holocentridae</taxon>
        <taxon>Myripristis</taxon>
    </lineage>
</organism>
<proteinExistence type="predicted"/>
<dbReference type="Proteomes" id="UP000472263">
    <property type="component" value="Chromosome 2"/>
</dbReference>
<dbReference type="Pfam" id="PF11878">
    <property type="entry name" value="DOCK_C-D_N"/>
    <property type="match status" value="1"/>
</dbReference>
<dbReference type="GO" id="GO:0007264">
    <property type="term" value="P:small GTPase-mediated signal transduction"/>
    <property type="evidence" value="ECO:0007669"/>
    <property type="project" value="InterPro"/>
</dbReference>
<reference evidence="3" key="2">
    <citation type="submission" date="2025-08" db="UniProtKB">
        <authorList>
            <consortium name="Ensembl"/>
        </authorList>
    </citation>
    <scope>IDENTIFICATION</scope>
</reference>
<name>A0A667X5D1_9TELE</name>
<evidence type="ECO:0000313" key="4">
    <source>
        <dbReference type="Proteomes" id="UP000472263"/>
    </source>
</evidence>
<dbReference type="InterPro" id="IPR011993">
    <property type="entry name" value="PH-like_dom_sf"/>
</dbReference>
<dbReference type="PANTHER" id="PTHR23317:SF77">
    <property type="entry name" value="DEDICATOR OF CYTOKINESIS PROTEIN 9"/>
    <property type="match status" value="1"/>
</dbReference>
<reference evidence="3" key="3">
    <citation type="submission" date="2025-09" db="UniProtKB">
        <authorList>
            <consortium name="Ensembl"/>
        </authorList>
    </citation>
    <scope>IDENTIFICATION</scope>
</reference>
<dbReference type="GeneTree" id="ENSGT00940000155972"/>
<keyword evidence="4" id="KW-1185">Reference proteome</keyword>
<dbReference type="GO" id="GO:0005085">
    <property type="term" value="F:guanyl-nucleotide exchange factor activity"/>
    <property type="evidence" value="ECO:0007669"/>
    <property type="project" value="InterPro"/>
</dbReference>
<accession>A0A667X5D1</accession>
<dbReference type="PANTHER" id="PTHR23317">
    <property type="entry name" value="DEDICATOR OF CYTOKINESIS DOCK"/>
    <property type="match status" value="1"/>
</dbReference>
<dbReference type="InterPro" id="IPR026791">
    <property type="entry name" value="DOCK"/>
</dbReference>
<feature type="domain" description="PH" evidence="1">
    <location>
        <begin position="171"/>
        <end position="237"/>
    </location>
</feature>
<protein>
    <submittedName>
        <fullName evidence="3">Dedicator of cytokinesis 9b</fullName>
    </submittedName>
</protein>
<dbReference type="Pfam" id="PF00169">
    <property type="entry name" value="PH"/>
    <property type="match status" value="1"/>
</dbReference>
<sequence>MQGRAGKAPKREMVIESPQQYKSLAEIEAEVESGLQVAVKPKIIEPLDYENVLLQRKTQIISDVLRDMLQFPPDDFQLSTLRRQGRTLFSTVPENAEKEAHSLFVQECIKTYKSDWHVVNYKYEEYSGDFRQLPNKVSRPEKLAAHLFEVDEDVEKDEDTASLGSQKGGVSKHGWLYKGNMNSAISVTMRSFKRRYFHLAQLGDGSYNLNFYKDEKTSKEPKGTIFLDSCMGVVQVKHQTGAVRHGTADNLNKKKI</sequence>
<dbReference type="InterPro" id="IPR001849">
    <property type="entry name" value="PH_domain"/>
</dbReference>
<dbReference type="AlphaFoldDB" id="A0A667X5D1"/>
<dbReference type="SUPFAM" id="SSF50729">
    <property type="entry name" value="PH domain-like"/>
    <property type="match status" value="1"/>
</dbReference>
<dbReference type="Gene3D" id="2.30.29.30">
    <property type="entry name" value="Pleckstrin-homology domain (PH domain)/Phosphotyrosine-binding domain (PTB)"/>
    <property type="match status" value="1"/>
</dbReference>
<evidence type="ECO:0000259" key="1">
    <source>
        <dbReference type="Pfam" id="PF00169"/>
    </source>
</evidence>